<name>A0A7J3SNP9_9CREN</name>
<keyword evidence="1" id="KW-0812">Transmembrane</keyword>
<organism evidence="3">
    <name type="scientific">Fervidicoccus fontis</name>
    <dbReference type="NCBI Taxonomy" id="683846"/>
    <lineage>
        <taxon>Archaea</taxon>
        <taxon>Thermoproteota</taxon>
        <taxon>Thermoprotei</taxon>
        <taxon>Fervidicoccales</taxon>
        <taxon>Fervidicoccaceae</taxon>
        <taxon>Fervidicoccus</taxon>
    </lineage>
</organism>
<sequence>MARRFEQSFKMLLGRSTKKLAFIALGISIAFSILRGTLVYFGELAFTSLMLLASRNSALNLRRILSISSVVVATAAMVELVLFRPPFSLFLMVPSITSLVILSISPGSYMYTVPFVASAIIYSKISEKAVIGSLVLLFGLFIVKYVSKRLAYGVDPFFLFGSFVESLFGKSDSFEKVLDSFSETKNVELFLFRINGDPPTVVIVSNVHPGPFKNVSGAKLVRMLKERLEGLGYNVIFFHGVGGHESDPATVAEVEKLVDRIASALTEKGWVKCDQEGSSPFTIEKGDVKITGFSLSGCPPLILLSRRQGSMDDIPRDFVANIENLPGILVDAQNKFDGEVYWDSKVADDLKAAFSELPTRKCRPKLGYASVPVEELDPSEIEIGPLGMKVFAIECGSTLGAFAVIDGNNMKEDARKELEKAARDAGFEVVEIATTDNHESTGGSKGRGYKIIGEFVPISLLREKFVSALKSSRLNISEREVEFLTLRVNMKIMGERGLRLFEKLVEKVKVFEALIAAYLVFALAISILF</sequence>
<accession>A0A7J3SNP9</accession>
<evidence type="ECO:0000256" key="1">
    <source>
        <dbReference type="SAM" id="Phobius"/>
    </source>
</evidence>
<gene>
    <name evidence="3" type="ORF">ENW83_06355</name>
</gene>
<keyword evidence="1" id="KW-0472">Membrane</keyword>
<keyword evidence="1" id="KW-1133">Transmembrane helix</keyword>
<dbReference type="InterPro" id="IPR019204">
    <property type="entry name" value="DUF2070_membrane"/>
</dbReference>
<dbReference type="Pfam" id="PF09843">
    <property type="entry name" value="DUF2070"/>
    <property type="match status" value="1"/>
</dbReference>
<dbReference type="EMBL" id="DTLS01000182">
    <property type="protein sequence ID" value="HGZ60798.1"/>
    <property type="molecule type" value="Genomic_DNA"/>
</dbReference>
<feature type="transmembrane region" description="Helical" evidence="1">
    <location>
        <begin position="129"/>
        <end position="147"/>
    </location>
</feature>
<feature type="transmembrane region" description="Helical" evidence="1">
    <location>
        <begin position="20"/>
        <end position="41"/>
    </location>
</feature>
<feature type="domain" description="DUF2070" evidence="2">
    <location>
        <begin position="20"/>
        <end position="525"/>
    </location>
</feature>
<feature type="transmembrane region" description="Helical" evidence="1">
    <location>
        <begin position="510"/>
        <end position="528"/>
    </location>
</feature>
<evidence type="ECO:0000313" key="3">
    <source>
        <dbReference type="EMBL" id="HGZ60798.1"/>
    </source>
</evidence>
<protein>
    <submittedName>
        <fullName evidence="3">DUF2070 family protein</fullName>
    </submittedName>
</protein>
<evidence type="ECO:0000259" key="2">
    <source>
        <dbReference type="Pfam" id="PF09843"/>
    </source>
</evidence>
<reference evidence="3" key="1">
    <citation type="journal article" date="2020" name="mSystems">
        <title>Genome- and Community-Level Interaction Insights into Carbon Utilization and Element Cycling Functions of Hydrothermarchaeota in Hydrothermal Sediment.</title>
        <authorList>
            <person name="Zhou Z."/>
            <person name="Liu Y."/>
            <person name="Xu W."/>
            <person name="Pan J."/>
            <person name="Luo Z.H."/>
            <person name="Li M."/>
        </authorList>
    </citation>
    <scope>NUCLEOTIDE SEQUENCE [LARGE SCALE GENOMIC DNA]</scope>
    <source>
        <strain evidence="3">SpSt-885</strain>
    </source>
</reference>
<proteinExistence type="predicted"/>
<feature type="transmembrane region" description="Helical" evidence="1">
    <location>
        <begin position="61"/>
        <end position="82"/>
    </location>
</feature>
<dbReference type="AlphaFoldDB" id="A0A7J3SNP9"/>
<comment type="caution">
    <text evidence="3">The sequence shown here is derived from an EMBL/GenBank/DDBJ whole genome shotgun (WGS) entry which is preliminary data.</text>
</comment>